<dbReference type="STRING" id="1122973.GCA_000379925_01152"/>
<dbReference type="EC" id="3.2.1.51" evidence="2"/>
<dbReference type="InterPro" id="IPR000421">
    <property type="entry name" value="FA58C"/>
</dbReference>
<name>A0A4Y8WQK5_9PORP</name>
<dbReference type="FunFam" id="3.20.20.80:FF:000052">
    <property type="entry name" value="Putative alpha-L-fucosidase 1"/>
    <property type="match status" value="1"/>
</dbReference>
<dbReference type="Gene3D" id="2.60.120.260">
    <property type="entry name" value="Galactose-binding domain-like"/>
    <property type="match status" value="2"/>
</dbReference>
<evidence type="ECO:0000256" key="1">
    <source>
        <dbReference type="ARBA" id="ARBA00007951"/>
    </source>
</evidence>
<dbReference type="EMBL" id="SPNC01000021">
    <property type="protein sequence ID" value="TFH96422.1"/>
    <property type="molecule type" value="Genomic_DNA"/>
</dbReference>
<gene>
    <name evidence="7" type="ORF">E4P47_02435</name>
</gene>
<reference evidence="7 8" key="1">
    <citation type="submission" date="2019-03" db="EMBL/GenBank/DDBJ databases">
        <title>Porphyromonas levii Isolated from the Uterus of Dairy Cows.</title>
        <authorList>
            <person name="Francis A.M."/>
        </authorList>
    </citation>
    <scope>NUCLEOTIDE SEQUENCE [LARGE SCALE GENOMIC DNA]</scope>
    <source>
        <strain evidence="7 8">AF5678</strain>
    </source>
</reference>
<dbReference type="InterPro" id="IPR000933">
    <property type="entry name" value="Glyco_hydro_29"/>
</dbReference>
<dbReference type="PROSITE" id="PS50022">
    <property type="entry name" value="FA58C_3"/>
    <property type="match status" value="1"/>
</dbReference>
<evidence type="ECO:0000313" key="7">
    <source>
        <dbReference type="EMBL" id="TFH96422.1"/>
    </source>
</evidence>
<evidence type="ECO:0000256" key="3">
    <source>
        <dbReference type="ARBA" id="ARBA00022729"/>
    </source>
</evidence>
<dbReference type="SMART" id="SM00812">
    <property type="entry name" value="Alpha_L_fucos"/>
    <property type="match status" value="1"/>
</dbReference>
<dbReference type="InterPro" id="IPR017853">
    <property type="entry name" value="GH"/>
</dbReference>
<feature type="domain" description="F5/8 type C" evidence="6">
    <location>
        <begin position="456"/>
        <end position="600"/>
    </location>
</feature>
<dbReference type="PANTHER" id="PTHR10030:SF37">
    <property type="entry name" value="ALPHA-L-FUCOSIDASE-RELATED"/>
    <property type="match status" value="1"/>
</dbReference>
<dbReference type="RefSeq" id="WP_134849702.1">
    <property type="nucleotide sequence ID" value="NZ_CP197400.1"/>
</dbReference>
<dbReference type="Pfam" id="PF01120">
    <property type="entry name" value="Alpha_L_fucos"/>
    <property type="match status" value="1"/>
</dbReference>
<proteinExistence type="inferred from homology"/>
<dbReference type="GO" id="GO:0004560">
    <property type="term" value="F:alpha-L-fucosidase activity"/>
    <property type="evidence" value="ECO:0007669"/>
    <property type="project" value="InterPro"/>
</dbReference>
<dbReference type="AlphaFoldDB" id="A0A4Y8WQK5"/>
<dbReference type="SUPFAM" id="SSF51445">
    <property type="entry name" value="(Trans)glycosidases"/>
    <property type="match status" value="1"/>
</dbReference>
<dbReference type="OrthoDB" id="1389336at2"/>
<dbReference type="SUPFAM" id="SSF49785">
    <property type="entry name" value="Galactose-binding domain-like"/>
    <property type="match status" value="1"/>
</dbReference>
<evidence type="ECO:0000313" key="8">
    <source>
        <dbReference type="Proteomes" id="UP000297225"/>
    </source>
</evidence>
<evidence type="ECO:0000256" key="5">
    <source>
        <dbReference type="ARBA" id="ARBA00023295"/>
    </source>
</evidence>
<dbReference type="InterPro" id="IPR008979">
    <property type="entry name" value="Galactose-bd-like_sf"/>
</dbReference>
<organism evidence="7 8">
    <name type="scientific">Porphyromonas levii</name>
    <dbReference type="NCBI Taxonomy" id="28114"/>
    <lineage>
        <taxon>Bacteria</taxon>
        <taxon>Pseudomonadati</taxon>
        <taxon>Bacteroidota</taxon>
        <taxon>Bacteroidia</taxon>
        <taxon>Bacteroidales</taxon>
        <taxon>Porphyromonadaceae</taxon>
        <taxon>Porphyromonas</taxon>
    </lineage>
</organism>
<accession>A0A4Y8WQK5</accession>
<evidence type="ECO:0000256" key="2">
    <source>
        <dbReference type="ARBA" id="ARBA00012662"/>
    </source>
</evidence>
<dbReference type="GO" id="GO:0006004">
    <property type="term" value="P:fucose metabolic process"/>
    <property type="evidence" value="ECO:0007669"/>
    <property type="project" value="TreeGrafter"/>
</dbReference>
<dbReference type="InterPro" id="IPR057739">
    <property type="entry name" value="Glyco_hydro_29_N"/>
</dbReference>
<dbReference type="PROSITE" id="PS51257">
    <property type="entry name" value="PROKAR_LIPOPROTEIN"/>
    <property type="match status" value="1"/>
</dbReference>
<keyword evidence="3" id="KW-0732">Signal</keyword>
<dbReference type="Pfam" id="PF00754">
    <property type="entry name" value="F5_F8_type_C"/>
    <property type="match status" value="1"/>
</dbReference>
<dbReference type="Gene3D" id="3.20.20.80">
    <property type="entry name" value="Glycosidases"/>
    <property type="match status" value="1"/>
</dbReference>
<dbReference type="PANTHER" id="PTHR10030">
    <property type="entry name" value="ALPHA-L-FUCOSIDASE"/>
    <property type="match status" value="1"/>
</dbReference>
<keyword evidence="8" id="KW-1185">Reference proteome</keyword>
<keyword evidence="5" id="KW-0326">Glycosidase</keyword>
<evidence type="ECO:0000256" key="4">
    <source>
        <dbReference type="ARBA" id="ARBA00022801"/>
    </source>
</evidence>
<dbReference type="Proteomes" id="UP000297225">
    <property type="component" value="Unassembled WGS sequence"/>
</dbReference>
<evidence type="ECO:0000259" key="6">
    <source>
        <dbReference type="PROSITE" id="PS50022"/>
    </source>
</evidence>
<comment type="similarity">
    <text evidence="1">Belongs to the glycosyl hydrolase 29 family.</text>
</comment>
<sequence length="600" mass="66944">MNRLGKACAMMAATLLMASCGTQKETTTTYEKHLEFPKSMSFEEKVDLASRLVPTPQQLAWQKLELTAFIHFGINTFTDREWGDGTEDPALFNPEGLDTDQWCKELSEAGFKLVILTAKHHDGFCLWPTKTTEHSVASSPWREGKGDVVGDLAQSCRKYGLKLGLYLSPWDRNHPTYGAGEAYNKVYLEQLRELLTNYGEVDEVWFDGANGEGPNGKRQEYDWDAVVSLISELQPNAITAIMGRDVRWVGNERGLGRETEWSATVLPPSSLDRSKQIEEALGIDAVSQDLGSRAMLEEATELFWYPSEVDVSIRPGWFYHESEAPKSLEQLAHIYFSSVGMNSSLLLNIPPNREGRLDDKDVARLREFGHFVRDFNAQNAVVGFEPLTLEAGTYAEWELDEEQLISAVVLQEDIAKGQHVEHFELEAMIGNGWTKVGEGTTIGHKRIILSEAPFRASKLRLKLLESRGMAYIYSVSAHQVPEVTPTVDASQVTLIAKDGWQKVDGDGLTIDLGNTLMVNGFVYSPKGEGNKLMTHYDLSVSADGEHWDSAKSGEFGNIVNNPIPQYCKLSEPKEVRFVRLSGTNQAGTNIVAMVDEFDIF</sequence>
<comment type="caution">
    <text evidence="7">The sequence shown here is derived from an EMBL/GenBank/DDBJ whole genome shotgun (WGS) entry which is preliminary data.</text>
</comment>
<protein>
    <recommendedName>
        <fullName evidence="2">alpha-L-fucosidase</fullName>
        <ecNumber evidence="2">3.2.1.51</ecNumber>
    </recommendedName>
</protein>
<dbReference type="GO" id="GO:0016139">
    <property type="term" value="P:glycoside catabolic process"/>
    <property type="evidence" value="ECO:0007669"/>
    <property type="project" value="TreeGrafter"/>
</dbReference>
<dbReference type="GO" id="GO:0005764">
    <property type="term" value="C:lysosome"/>
    <property type="evidence" value="ECO:0007669"/>
    <property type="project" value="TreeGrafter"/>
</dbReference>
<keyword evidence="4" id="KW-0378">Hydrolase</keyword>